<dbReference type="InterPro" id="IPR017475">
    <property type="entry name" value="EPS_sugar_tfrase"/>
</dbReference>
<dbReference type="Pfam" id="PF02397">
    <property type="entry name" value="Bac_transf"/>
    <property type="match status" value="1"/>
</dbReference>
<dbReference type="EMBL" id="JADCKL010000003">
    <property type="protein sequence ID" value="MBE5062947.1"/>
    <property type="molecule type" value="Genomic_DNA"/>
</dbReference>
<feature type="transmembrane region" description="Helical" evidence="7">
    <location>
        <begin position="283"/>
        <end position="306"/>
    </location>
</feature>
<evidence type="ECO:0000256" key="4">
    <source>
        <dbReference type="ARBA" id="ARBA00022692"/>
    </source>
</evidence>
<feature type="domain" description="Bacterial sugar transferase" evidence="8">
    <location>
        <begin position="280"/>
        <end position="459"/>
    </location>
</feature>
<feature type="transmembrane region" description="Helical" evidence="7">
    <location>
        <begin position="12"/>
        <end position="31"/>
    </location>
</feature>
<dbReference type="NCBIfam" id="TIGR03025">
    <property type="entry name" value="EPS_sugtrans"/>
    <property type="match status" value="1"/>
</dbReference>
<comment type="similarity">
    <text evidence="2">Belongs to the bacterial sugar transferase family.</text>
</comment>
<accession>A0ABR9RJ31</accession>
<comment type="subcellular location">
    <subcellularLocation>
        <location evidence="1">Membrane</location>
        <topology evidence="1">Multi-pass membrane protein</topology>
    </subcellularLocation>
</comment>
<name>A0ABR9RJ31_9FIRM</name>
<evidence type="ECO:0000256" key="6">
    <source>
        <dbReference type="ARBA" id="ARBA00023136"/>
    </source>
</evidence>
<evidence type="ECO:0000313" key="9">
    <source>
        <dbReference type="EMBL" id="MBE5062947.1"/>
    </source>
</evidence>
<dbReference type="InterPro" id="IPR003362">
    <property type="entry name" value="Bact_transf"/>
</dbReference>
<comment type="caution">
    <text evidence="9">The sequence shown here is derived from an EMBL/GenBank/DDBJ whole genome shotgun (WGS) entry which is preliminary data.</text>
</comment>
<keyword evidence="10" id="KW-1185">Reference proteome</keyword>
<proteinExistence type="inferred from homology"/>
<organism evidence="9 10">
    <name type="scientific">Claveliimonas monacensis</name>
    <dbReference type="NCBI Taxonomy" id="2779351"/>
    <lineage>
        <taxon>Bacteria</taxon>
        <taxon>Bacillati</taxon>
        <taxon>Bacillota</taxon>
        <taxon>Clostridia</taxon>
        <taxon>Lachnospirales</taxon>
        <taxon>Lachnospiraceae</taxon>
        <taxon>Claveliimonas</taxon>
    </lineage>
</organism>
<evidence type="ECO:0000313" key="10">
    <source>
        <dbReference type="Proteomes" id="UP000758652"/>
    </source>
</evidence>
<dbReference type="PANTHER" id="PTHR30576">
    <property type="entry name" value="COLANIC BIOSYNTHESIS UDP-GLUCOSE LIPID CARRIER TRANSFERASE"/>
    <property type="match status" value="1"/>
</dbReference>
<evidence type="ECO:0000256" key="3">
    <source>
        <dbReference type="ARBA" id="ARBA00022679"/>
    </source>
</evidence>
<dbReference type="NCBIfam" id="TIGR03023">
    <property type="entry name" value="WcaJ_sugtrans"/>
    <property type="match status" value="1"/>
</dbReference>
<keyword evidence="6 7" id="KW-0472">Membrane</keyword>
<dbReference type="RefSeq" id="WP_076776996.1">
    <property type="nucleotide sequence ID" value="NZ_JADCKL010000003.1"/>
</dbReference>
<evidence type="ECO:0000256" key="5">
    <source>
        <dbReference type="ARBA" id="ARBA00022989"/>
    </source>
</evidence>
<dbReference type="PANTHER" id="PTHR30576:SF0">
    <property type="entry name" value="UNDECAPRENYL-PHOSPHATE N-ACETYLGALACTOSAMINYL 1-PHOSPHATE TRANSFERASE-RELATED"/>
    <property type="match status" value="1"/>
</dbReference>
<feature type="transmembrane region" description="Helical" evidence="7">
    <location>
        <begin position="83"/>
        <end position="104"/>
    </location>
</feature>
<keyword evidence="4 7" id="KW-0812">Transmembrane</keyword>
<gene>
    <name evidence="9" type="ORF">INF30_06695</name>
</gene>
<dbReference type="EC" id="2.7.8.31" evidence="9"/>
<keyword evidence="5 7" id="KW-1133">Transmembrane helix</keyword>
<protein>
    <submittedName>
        <fullName evidence="9">Undecaprenyl-phosphate glucose phosphotransferase</fullName>
        <ecNumber evidence="9">2.7.8.31</ecNumber>
    </submittedName>
</protein>
<dbReference type="Gene3D" id="3.40.50.720">
    <property type="entry name" value="NAD(P)-binding Rossmann-like Domain"/>
    <property type="match status" value="1"/>
</dbReference>
<feature type="transmembrane region" description="Helical" evidence="7">
    <location>
        <begin position="51"/>
        <end position="71"/>
    </location>
</feature>
<evidence type="ECO:0000259" key="8">
    <source>
        <dbReference type="Pfam" id="PF02397"/>
    </source>
</evidence>
<dbReference type="InterPro" id="IPR017473">
    <property type="entry name" value="Undecaprenyl-P_gluc_Ptfrase"/>
</dbReference>
<dbReference type="Pfam" id="PF13727">
    <property type="entry name" value="CoA_binding_3"/>
    <property type="match status" value="1"/>
</dbReference>
<evidence type="ECO:0000256" key="2">
    <source>
        <dbReference type="ARBA" id="ARBA00006464"/>
    </source>
</evidence>
<dbReference type="Proteomes" id="UP000758652">
    <property type="component" value="Unassembled WGS sequence"/>
</dbReference>
<reference evidence="9 10" key="1">
    <citation type="submission" date="2020-10" db="EMBL/GenBank/DDBJ databases">
        <title>ChiBAC.</title>
        <authorList>
            <person name="Zenner C."/>
            <person name="Hitch T.C.A."/>
            <person name="Clavel T."/>
        </authorList>
    </citation>
    <scope>NUCLEOTIDE SEQUENCE [LARGE SCALE GENOMIC DNA]</scope>
    <source>
        <strain evidence="9 10">DSM 108991</strain>
    </source>
</reference>
<evidence type="ECO:0000256" key="1">
    <source>
        <dbReference type="ARBA" id="ARBA00004141"/>
    </source>
</evidence>
<keyword evidence="3 9" id="KW-0808">Transferase</keyword>
<sequence>MIKDNQRFWNGLHVVLDACVIGISYVLAWYIRFKFGVFPPSPWYLSLQEYTRVLIFVIPGYLILYYIFQLYTPKRVQGRRLEIWHITQANAIGLMGLILVLYLVKEQNFSRSMLFVFFCVNVFAEALMRNLIRILLRSIRKKGLNQKQILLIGYSQAAEAYIDRVVANPSWGYTVRGILADNVPRGTEYKGIKVLGRIDNLSIILPENRLDEIAITLGLAEYHKLAKIVSMCEKSGVHTKFIPDYNNIIPTKPYTEDLLGLPVINIRHVPLNNRLNAFMKRCVDLFGAVVALILFSPVMAVVAVIIKVTSPGPLIFKQERIGMRNKPFYMYKFRSMVVQDASAEKKAWTTQNDPRVTPIGKFIRKTSIDELPQLVNVLKGDMSLVGPRPERPQFVEQFKEEIPRYMVKHQVRPGLTGWAQVNGYRGDTSIRKRIEHDLYYIENWTLGFDFKIIIMTFFKGFVNKNAY</sequence>
<evidence type="ECO:0000256" key="7">
    <source>
        <dbReference type="SAM" id="Phobius"/>
    </source>
</evidence>
<dbReference type="GO" id="GO:0089702">
    <property type="term" value="F:undecaprenyl-phosphate glucose phosphotransferase activity"/>
    <property type="evidence" value="ECO:0007669"/>
    <property type="project" value="UniProtKB-EC"/>
</dbReference>
<feature type="transmembrane region" description="Helical" evidence="7">
    <location>
        <begin position="110"/>
        <end position="132"/>
    </location>
</feature>